<proteinExistence type="predicted"/>
<gene>
    <name evidence="2" type="ORF">ABE957_17385</name>
</gene>
<evidence type="ECO:0000313" key="3">
    <source>
        <dbReference type="Proteomes" id="UP001472978"/>
    </source>
</evidence>
<reference evidence="2 3" key="1">
    <citation type="submission" date="2024-05" db="EMBL/GenBank/DDBJ databases">
        <title>Halomonas sp. CS7 16S ribosomal RNA gene Genome sequencing and assembly.</title>
        <authorList>
            <person name="Yook S."/>
        </authorList>
    </citation>
    <scope>NUCLEOTIDE SEQUENCE [LARGE SCALE GENOMIC DNA]</scope>
    <source>
        <strain evidence="2 3">CS7</strain>
    </source>
</reference>
<feature type="compositionally biased region" description="Basic and acidic residues" evidence="1">
    <location>
        <begin position="279"/>
        <end position="292"/>
    </location>
</feature>
<keyword evidence="3" id="KW-1185">Reference proteome</keyword>
<organism evidence="2 3">
    <name type="scientific">Halomonas pelophila</name>
    <dbReference type="NCBI Taxonomy" id="3151122"/>
    <lineage>
        <taxon>Bacteria</taxon>
        <taxon>Pseudomonadati</taxon>
        <taxon>Pseudomonadota</taxon>
        <taxon>Gammaproteobacteria</taxon>
        <taxon>Oceanospirillales</taxon>
        <taxon>Halomonadaceae</taxon>
        <taxon>Halomonas</taxon>
    </lineage>
</organism>
<dbReference type="Proteomes" id="UP001472978">
    <property type="component" value="Unassembled WGS sequence"/>
</dbReference>
<evidence type="ECO:0000256" key="1">
    <source>
        <dbReference type="SAM" id="MobiDB-lite"/>
    </source>
</evidence>
<sequence length="301" mass="33376">MKNVFDFEEAGSVPLADHTFVSERLNKLKESVDFQPSTMKAMVGEEDEVSGDSEASVRFRLNATGNIFTSTTSKDGEVSEEAKELFKSVTVLFSAMTKAMQDANKDLFDYDSWVNLIGKTGYFVEVQKFRQTLEIKSCELSVDTQVVQQMLPGVTSGNSMEIAKSVLSAINGKFGASSEGSTSKLAHLMFINEEVMGAASVTVRLFYATKESHEAITESPCHKTVSRSFSQNQEANTFLFVDPDTIAKYADRYDPDRVPESYSRLIEHLADLLADEEGEGKKEDVEGKKEGDEVKDEEVEK</sequence>
<evidence type="ECO:0000313" key="2">
    <source>
        <dbReference type="EMBL" id="MEQ6890450.1"/>
    </source>
</evidence>
<accession>A0ABV1N9N3</accession>
<dbReference type="EMBL" id="JBEGCI010000022">
    <property type="protein sequence ID" value="MEQ6890450.1"/>
    <property type="molecule type" value="Genomic_DNA"/>
</dbReference>
<comment type="caution">
    <text evidence="2">The sequence shown here is derived from an EMBL/GenBank/DDBJ whole genome shotgun (WGS) entry which is preliminary data.</text>
</comment>
<name>A0ABV1N9N3_9GAMM</name>
<feature type="region of interest" description="Disordered" evidence="1">
    <location>
        <begin position="273"/>
        <end position="301"/>
    </location>
</feature>
<evidence type="ECO:0008006" key="4">
    <source>
        <dbReference type="Google" id="ProtNLM"/>
    </source>
</evidence>
<dbReference type="RefSeq" id="WP_349759932.1">
    <property type="nucleotide sequence ID" value="NZ_JBEGCI010000022.1"/>
</dbReference>
<protein>
    <recommendedName>
        <fullName evidence="4">Zygote formation protein zyg1</fullName>
    </recommendedName>
</protein>